<dbReference type="GeneID" id="69899953"/>
<name>A0A4U7HQT6_STRPY</name>
<comment type="similarity">
    <text evidence="1 8 11">Belongs to the DnaA family.</text>
</comment>
<comment type="domain">
    <text evidence="8">Domain I is involved in oligomerization and binding regulators, domain II is flexibile and of varying length in different bacteria, domain III forms the AAA+ region, while domain IV binds dsDNA.</text>
</comment>
<dbReference type="EMBL" id="LR031521">
    <property type="protein sequence ID" value="VDC38267.1"/>
    <property type="molecule type" value="Genomic_DNA"/>
</dbReference>
<keyword evidence="5 8" id="KW-0067">ATP-binding</keyword>
<dbReference type="Proteomes" id="UP000353394">
    <property type="component" value="Unassembled WGS sequence"/>
</dbReference>
<evidence type="ECO:0000256" key="2">
    <source>
        <dbReference type="ARBA" id="ARBA00022490"/>
    </source>
</evidence>
<dbReference type="Gene3D" id="1.10.8.60">
    <property type="match status" value="1"/>
</dbReference>
<dbReference type="EMBL" id="SJLI01000010">
    <property type="protein sequence ID" value="TYK94226.1"/>
    <property type="molecule type" value="Genomic_DNA"/>
</dbReference>
<evidence type="ECO:0000256" key="9">
    <source>
        <dbReference type="NCBIfam" id="TIGR00362"/>
    </source>
</evidence>
<feature type="binding site" evidence="8">
    <location>
        <position position="157"/>
    </location>
    <ligand>
        <name>ATP</name>
        <dbReference type="ChEBI" id="CHEBI:30616"/>
    </ligand>
</feature>
<sequence>MTENEQIFWNRVLELAQSQLKQATYEFFVHDARLLKVDKHIATIYLDQMKELFWEKNLKDVILTAGFEVYNAQISVDYVFEEDLMIEQNQTKINQKPKQQALNSLPTVTSDLNSKYSFENFIQGDENRWAVAASIAVANTPGTTYNPLFIWGGPGLGKTHLLNAIGNSVLLENPNARIKYITAENFINEFVIHIRLDTMDELKEKFRNLDLLLIDDIQSLAKKTLSGTQEEFFNTFNALHNNNKQIVLTSDRTPDHLNDLEDRLVTRFKWGLTVNITPPDFETRVAILTNKIQEYNFIFPQDTIEYLAGQFDSNVRDLEGALKDISLVANFKQIDTITVDIAAEAIRARKQDGPKMTVIPIEEIQAQVGKFYGVTVKEIKATKRTQNIVLARQVAMFLAREMTDNSLPKIGKEFGGRDHSTVLHAYNKIKNMISQDESLRIEIETIKNKIK</sequence>
<dbReference type="HAMAP" id="MF_00377">
    <property type="entry name" value="DnaA_bact"/>
    <property type="match status" value="1"/>
</dbReference>
<dbReference type="SUPFAM" id="SSF48295">
    <property type="entry name" value="TrpR-like"/>
    <property type="match status" value="1"/>
</dbReference>
<dbReference type="EMBL" id="SJLL01000003">
    <property type="protein sequence ID" value="TYL00332.1"/>
    <property type="molecule type" value="Genomic_DNA"/>
</dbReference>
<keyword evidence="2 8" id="KW-0963">Cytoplasm</keyword>
<evidence type="ECO:0000256" key="7">
    <source>
        <dbReference type="ARBA" id="ARBA00023125"/>
    </source>
</evidence>
<feature type="domain" description="AAA+ ATPase" evidence="12">
    <location>
        <begin position="144"/>
        <end position="277"/>
    </location>
</feature>
<evidence type="ECO:0000313" key="16">
    <source>
        <dbReference type="EMBL" id="VDC38267.1"/>
    </source>
</evidence>
<dbReference type="PROSITE" id="PS01008">
    <property type="entry name" value="DNAA"/>
    <property type="match status" value="1"/>
</dbReference>
<dbReference type="InterPro" id="IPR003593">
    <property type="entry name" value="AAA+_ATPase"/>
</dbReference>
<dbReference type="GO" id="GO:0003688">
    <property type="term" value="F:DNA replication origin binding"/>
    <property type="evidence" value="ECO:0007669"/>
    <property type="project" value="UniProtKB-UniRule"/>
</dbReference>
<dbReference type="InterPro" id="IPR027417">
    <property type="entry name" value="P-loop_NTPase"/>
</dbReference>
<feature type="region of interest" description="Domain I, interacts with DnaA modulators" evidence="8">
    <location>
        <begin position="1"/>
        <end position="91"/>
    </location>
</feature>
<dbReference type="STRING" id="1314.SD89_00010"/>
<protein>
    <recommendedName>
        <fullName evidence="8 9">Chromosomal replication initiator protein DnaA</fullName>
    </recommendedName>
</protein>
<dbReference type="Pfam" id="PF00308">
    <property type="entry name" value="Bac_DnaA"/>
    <property type="match status" value="1"/>
</dbReference>
<evidence type="ECO:0000259" key="13">
    <source>
        <dbReference type="SMART" id="SM00760"/>
    </source>
</evidence>
<keyword evidence="3 8" id="KW-0235">DNA replication</keyword>
<dbReference type="SUPFAM" id="SSF52540">
    <property type="entry name" value="P-loop containing nucleoside triphosphate hydrolases"/>
    <property type="match status" value="1"/>
</dbReference>
<dbReference type="GO" id="GO:0005524">
    <property type="term" value="F:ATP binding"/>
    <property type="evidence" value="ECO:0007669"/>
    <property type="project" value="UniProtKB-UniRule"/>
</dbReference>
<dbReference type="AlphaFoldDB" id="A0A4U7HQT6"/>
<dbReference type="Proteomes" id="UP000274496">
    <property type="component" value="Chromosome"/>
</dbReference>
<dbReference type="InterPro" id="IPR020591">
    <property type="entry name" value="Chromosome_initiator_DnaA-like"/>
</dbReference>
<evidence type="ECO:0000256" key="10">
    <source>
        <dbReference type="RuleBase" id="RU000577"/>
    </source>
</evidence>
<dbReference type="InterPro" id="IPR013317">
    <property type="entry name" value="DnaA_dom"/>
</dbReference>
<dbReference type="EMBL" id="CAAIJW010000025">
    <property type="protein sequence ID" value="VHD23160.1"/>
    <property type="molecule type" value="Genomic_DNA"/>
</dbReference>
<feature type="binding site" evidence="8">
    <location>
        <position position="155"/>
    </location>
    <ligand>
        <name>ATP</name>
        <dbReference type="ChEBI" id="CHEBI:30616"/>
    </ligand>
</feature>
<evidence type="ECO:0000256" key="11">
    <source>
        <dbReference type="RuleBase" id="RU004227"/>
    </source>
</evidence>
<dbReference type="NCBIfam" id="TIGR00362">
    <property type="entry name" value="DnaA"/>
    <property type="match status" value="1"/>
</dbReference>
<reference evidence="17 21" key="3">
    <citation type="submission" date="2019-04" db="EMBL/GenBank/DDBJ databases">
        <authorList>
            <consortium name="Pathogen Informatics"/>
        </authorList>
    </citation>
    <scope>NUCLEOTIDE SEQUENCE [LARGE SCALE GENOMIC DNA]</scope>
    <source>
        <strain evidence="17 21">K36395</strain>
    </source>
</reference>
<dbReference type="SMART" id="SM00382">
    <property type="entry name" value="AAA"/>
    <property type="match status" value="1"/>
</dbReference>
<evidence type="ECO:0000313" key="14">
    <source>
        <dbReference type="EMBL" id="TYK94226.1"/>
    </source>
</evidence>
<dbReference type="Proteomes" id="UP000325300">
    <property type="component" value="Unassembled WGS sequence"/>
</dbReference>
<accession>A0A4U7HQT6</accession>
<dbReference type="Gene3D" id="1.10.1750.10">
    <property type="match status" value="1"/>
</dbReference>
<feature type="region of interest" description="Domain IV, binds dsDNA" evidence="8">
    <location>
        <begin position="330"/>
        <end position="451"/>
    </location>
</feature>
<dbReference type="InterPro" id="IPR013159">
    <property type="entry name" value="DnaA_C"/>
</dbReference>
<evidence type="ECO:0000313" key="20">
    <source>
        <dbReference type="Proteomes" id="UP000325300"/>
    </source>
</evidence>
<evidence type="ECO:0000313" key="21">
    <source>
        <dbReference type="Proteomes" id="UP000353394"/>
    </source>
</evidence>
<dbReference type="Pfam" id="PF08299">
    <property type="entry name" value="Bac_DnaA_C"/>
    <property type="match status" value="1"/>
</dbReference>
<dbReference type="RefSeq" id="WP_002987659.1">
    <property type="nucleotide sequence ID" value="NZ_AP014596.1"/>
</dbReference>
<reference evidence="16 18" key="1">
    <citation type="submission" date="2018-10" db="EMBL/GenBank/DDBJ databases">
        <authorList>
            <person name="Rosinski-Chupin I."/>
        </authorList>
    </citation>
    <scope>NUCLEOTIDE SEQUENCE [LARGE SCALE GENOMIC DNA]</scope>
    <source>
        <strain evidence="16 18">S119</strain>
    </source>
</reference>
<evidence type="ECO:0000313" key="18">
    <source>
        <dbReference type="Proteomes" id="UP000274496"/>
    </source>
</evidence>
<feature type="domain" description="Chromosomal replication initiator DnaA C-terminal" evidence="13">
    <location>
        <begin position="360"/>
        <end position="429"/>
    </location>
</feature>
<dbReference type="PANTHER" id="PTHR30050:SF2">
    <property type="entry name" value="CHROMOSOMAL REPLICATION INITIATOR PROTEIN DNAA"/>
    <property type="match status" value="1"/>
</dbReference>
<comment type="function">
    <text evidence="8 10">Plays an essential role in the initiation and regulation of chromosomal replication. ATP-DnaA binds to the origin of replication (oriC) to initiate formation of the DNA replication initiation complex once per cell cycle. Binds the DnaA box (a 9 base pair repeat at the origin) and separates the double-stranded (ds)DNA. Forms a right-handed helical filament on oriC DNA; dsDNA binds to the exterior of the filament while single-stranded (ss)DNA is stabiized in the filament's interior. The ATP-DnaA-oriC complex binds and stabilizes one strand of the AT-rich DNA unwinding element (DUE), permitting loading of DNA polymerase. After initiation quickly degrades to an ADP-DnaA complex that is not apt for DNA replication. Binds acidic phospholipids.</text>
</comment>
<keyword evidence="6 8" id="KW-0446">Lipid-binding</keyword>
<dbReference type="CDD" id="cd00009">
    <property type="entry name" value="AAA"/>
    <property type="match status" value="1"/>
</dbReference>
<evidence type="ECO:0000256" key="6">
    <source>
        <dbReference type="ARBA" id="ARBA00023121"/>
    </source>
</evidence>
<evidence type="ECO:0000313" key="19">
    <source>
        <dbReference type="Proteomes" id="UP000324058"/>
    </source>
</evidence>
<evidence type="ECO:0000256" key="3">
    <source>
        <dbReference type="ARBA" id="ARBA00022705"/>
    </source>
</evidence>
<evidence type="ECO:0000256" key="4">
    <source>
        <dbReference type="ARBA" id="ARBA00022741"/>
    </source>
</evidence>
<comment type="subunit">
    <text evidence="8">Oligomerizes as a right-handed, spiral filament on DNA at oriC.</text>
</comment>
<dbReference type="PRINTS" id="PR00051">
    <property type="entry name" value="DNAA"/>
</dbReference>
<dbReference type="OMA" id="DFIHFYQ"/>
<dbReference type="CDD" id="cd06571">
    <property type="entry name" value="Bac_DnaA_C"/>
    <property type="match status" value="1"/>
</dbReference>
<dbReference type="FunFam" id="1.10.1750.10:FF:000002">
    <property type="entry name" value="Chromosomal replication initiator protein DnaA"/>
    <property type="match status" value="1"/>
</dbReference>
<dbReference type="InterPro" id="IPR001957">
    <property type="entry name" value="Chromosome_initiator_DnaA"/>
</dbReference>
<comment type="subcellular location">
    <subcellularLocation>
        <location evidence="8">Cytoplasm</location>
    </subcellularLocation>
</comment>
<evidence type="ECO:0000313" key="15">
    <source>
        <dbReference type="EMBL" id="TYL00332.1"/>
    </source>
</evidence>
<comment type="caution">
    <text evidence="8">Lacks conserved residue(s) required for the propagation of feature annotation.</text>
</comment>
<evidence type="ECO:0000256" key="8">
    <source>
        <dbReference type="HAMAP-Rule" id="MF_00377"/>
    </source>
</evidence>
<evidence type="ECO:0000256" key="1">
    <source>
        <dbReference type="ARBA" id="ARBA00006583"/>
    </source>
</evidence>
<feature type="binding site" evidence="8">
    <location>
        <position position="158"/>
    </location>
    <ligand>
        <name>ATP</name>
        <dbReference type="ChEBI" id="CHEBI:30616"/>
    </ligand>
</feature>
<dbReference type="GO" id="GO:0005886">
    <property type="term" value="C:plasma membrane"/>
    <property type="evidence" value="ECO:0007669"/>
    <property type="project" value="TreeGrafter"/>
</dbReference>
<evidence type="ECO:0000259" key="12">
    <source>
        <dbReference type="SMART" id="SM00382"/>
    </source>
</evidence>
<dbReference type="FunFam" id="3.40.50.300:FF:000668">
    <property type="entry name" value="Chromosomal replication initiator protein DnaA"/>
    <property type="match status" value="1"/>
</dbReference>
<evidence type="ECO:0000313" key="17">
    <source>
        <dbReference type="EMBL" id="VHD23160.1"/>
    </source>
</evidence>
<feature type="binding site" evidence="8">
    <location>
        <position position="159"/>
    </location>
    <ligand>
        <name>ATP</name>
        <dbReference type="ChEBI" id="CHEBI:30616"/>
    </ligand>
</feature>
<evidence type="ECO:0000256" key="5">
    <source>
        <dbReference type="ARBA" id="ARBA00022840"/>
    </source>
</evidence>
<dbReference type="GO" id="GO:0008289">
    <property type="term" value="F:lipid binding"/>
    <property type="evidence" value="ECO:0007669"/>
    <property type="project" value="UniProtKB-KW"/>
</dbReference>
<organism evidence="15 19">
    <name type="scientific">Streptococcus pyogenes</name>
    <dbReference type="NCBI Taxonomy" id="1314"/>
    <lineage>
        <taxon>Bacteria</taxon>
        <taxon>Bacillati</taxon>
        <taxon>Bacillota</taxon>
        <taxon>Bacilli</taxon>
        <taxon>Lactobacillales</taxon>
        <taxon>Streptococcaceae</taxon>
        <taxon>Streptococcus</taxon>
    </lineage>
</organism>
<dbReference type="InterPro" id="IPR010921">
    <property type="entry name" value="Trp_repressor/repl_initiator"/>
</dbReference>
<dbReference type="Proteomes" id="UP000324058">
    <property type="component" value="Unassembled WGS sequence"/>
</dbReference>
<dbReference type="GO" id="GO:0006270">
    <property type="term" value="P:DNA replication initiation"/>
    <property type="evidence" value="ECO:0007669"/>
    <property type="project" value="UniProtKB-UniRule"/>
</dbReference>
<dbReference type="GO" id="GO:0006275">
    <property type="term" value="P:regulation of DNA replication"/>
    <property type="evidence" value="ECO:0007669"/>
    <property type="project" value="UniProtKB-UniRule"/>
</dbReference>
<dbReference type="Gene3D" id="3.40.50.300">
    <property type="entry name" value="P-loop containing nucleotide triphosphate hydrolases"/>
    <property type="match status" value="1"/>
</dbReference>
<keyword evidence="4 8" id="KW-0547">Nucleotide-binding</keyword>
<reference evidence="19 20" key="2">
    <citation type="submission" date="2019-02" db="EMBL/GenBank/DDBJ databases">
        <title>Novel genomic isolates of S. pyogenes and S. dysgalactiae subsp. equisimilis associated to necrotising fasciitis (NSTI).</title>
        <authorList>
            <person name="Barrantes I."/>
        </authorList>
    </citation>
    <scope>NUCLEOTIDE SEQUENCE [LARGE SCALE GENOMIC DNA]</scope>
    <source>
        <strain evidence="15 19">SPY2028</strain>
        <strain evidence="14 20">SPY5003</strain>
    </source>
</reference>
<dbReference type="PANTHER" id="PTHR30050">
    <property type="entry name" value="CHROMOSOMAL REPLICATION INITIATOR PROTEIN DNAA"/>
    <property type="match status" value="1"/>
</dbReference>
<dbReference type="SMART" id="SM00760">
    <property type="entry name" value="Bac_DnaA_C"/>
    <property type="match status" value="1"/>
</dbReference>
<dbReference type="OrthoDB" id="9807019at2"/>
<dbReference type="SMR" id="A0A4U7HQT6"/>
<keyword evidence="7 8" id="KW-0238">DNA-binding</keyword>
<dbReference type="InterPro" id="IPR018312">
    <property type="entry name" value="Chromosome_initiator_DnaA_CS"/>
</dbReference>
<proteinExistence type="inferred from homology"/>
<dbReference type="GO" id="GO:0005737">
    <property type="term" value="C:cytoplasm"/>
    <property type="evidence" value="ECO:0007669"/>
    <property type="project" value="UniProtKB-SubCell"/>
</dbReference>
<gene>
    <name evidence="8 15" type="primary">dnaA</name>
    <name evidence="15" type="ORF">E0F66_04715</name>
    <name evidence="14" type="ORF">E0F67_08710</name>
    <name evidence="17" type="ORF">SAMEA1711581_01980</name>
    <name evidence="16" type="ORF">SP119_0001</name>
</gene>